<proteinExistence type="predicted"/>
<keyword evidence="1 3" id="KW-0732">Signal</keyword>
<protein>
    <recommendedName>
        <fullName evidence="4">Cytochrome c-552/4 domain-containing protein</fullName>
    </recommendedName>
</protein>
<dbReference type="InterPro" id="IPR036280">
    <property type="entry name" value="Multihaem_cyt_sf"/>
</dbReference>
<evidence type="ECO:0000259" key="4">
    <source>
        <dbReference type="Pfam" id="PF13435"/>
    </source>
</evidence>
<keyword evidence="6" id="KW-1185">Reference proteome</keyword>
<dbReference type="SUPFAM" id="SSF48695">
    <property type="entry name" value="Multiheme cytochromes"/>
    <property type="match status" value="1"/>
</dbReference>
<dbReference type="RefSeq" id="WP_207561802.1">
    <property type="nucleotide sequence ID" value="NZ_CP046072.1"/>
</dbReference>
<dbReference type="AlphaFoldDB" id="A0A975B2L1"/>
<dbReference type="InterPro" id="IPR023155">
    <property type="entry name" value="Cyt_c-552/4"/>
</dbReference>
<feature type="region of interest" description="Disordered" evidence="2">
    <location>
        <begin position="581"/>
        <end position="619"/>
    </location>
</feature>
<dbReference type="GO" id="GO:0016491">
    <property type="term" value="F:oxidoreductase activity"/>
    <property type="evidence" value="ECO:0007669"/>
    <property type="project" value="TreeGrafter"/>
</dbReference>
<dbReference type="Pfam" id="PF13435">
    <property type="entry name" value="Cytochrome_C554"/>
    <property type="match status" value="1"/>
</dbReference>
<accession>A0A975B2L1</accession>
<evidence type="ECO:0000256" key="2">
    <source>
        <dbReference type="SAM" id="MobiDB-lite"/>
    </source>
</evidence>
<evidence type="ECO:0000313" key="5">
    <source>
        <dbReference type="EMBL" id="QSZ42988.1"/>
    </source>
</evidence>
<dbReference type="Gene3D" id="1.10.1130.10">
    <property type="entry name" value="Flavocytochrome C3, Chain A"/>
    <property type="match status" value="1"/>
</dbReference>
<feature type="domain" description="Cytochrome c-552/4" evidence="4">
    <location>
        <begin position="36"/>
        <end position="141"/>
    </location>
</feature>
<dbReference type="InterPro" id="IPR051829">
    <property type="entry name" value="Multiheme_Cytochr_ET"/>
</dbReference>
<evidence type="ECO:0000256" key="3">
    <source>
        <dbReference type="SAM" id="SignalP"/>
    </source>
</evidence>
<evidence type="ECO:0000313" key="6">
    <source>
        <dbReference type="Proteomes" id="UP000671852"/>
    </source>
</evidence>
<reference evidence="5" key="2">
    <citation type="submission" date="2021-04" db="EMBL/GenBank/DDBJ databases">
        <title>Isolation and characterization of a novel species of the genus Sulfurimonas.</title>
        <authorList>
            <person name="Fukui M."/>
        </authorList>
    </citation>
    <scope>NUCLEOTIDE SEQUENCE</scope>
    <source>
        <strain evidence="5">H1576</strain>
    </source>
</reference>
<name>A0A975B2L1_9BACT</name>
<dbReference type="PANTHER" id="PTHR35038">
    <property type="entry name" value="DISSIMILATORY SULFITE REDUCTASE SIRA"/>
    <property type="match status" value="1"/>
</dbReference>
<sequence>MQKFIKVLTSLIALFGLTLSAENTSFTTAHFNGSGTCVQCHDGLSDSIGEDVSIVKEWSSSMMANATKDPLWKAKVRTEINRNPQLESIINDKCTKCHAPMANTEAHADGNTVKLFDDGFLNPNNQYHDAAMNGVSCTLCHQVSDNGKLGTLAGTSGKYEVNENRIIYGPYDNVNAGPMRNNVNYNIQFSSHIKDSKMCATCHNLKTPYVDENGNILSTTPESEFAEQMPYSEWEHSDYKDTKSCQDCHMQRTDGVKISTRPRNLPRRDGFARHVFIGANKTMLSILNDNKTALGVNSNNFEATLAKTETMLRGSASLEIVNESLANGELEVTYKVNSATGHKLPTSFPSRRVFLHTTVKDSQGNIVFESGKVNANGSIVGADSDIDNTTFEPHYDLITSEDQVQIYETIMADNLNNVTYTLLRALDYKKDNRLLPTGFDKTTAINDVKVAGGAYNDANFVGGSDTITYRVANLGDTAYSVETELLYQTVGFNFATDLFSDNSSEVAEFESMYNASNMKTSQIGAVSTTLTQNGGVTPPPPAPMACNDGLDNDGDGLVDLNDPGCTDINDNDEFNEIIPPTPTFECNDGIDNDGDGRIDMADSGCSSPEDNTEFRRGRR</sequence>
<dbReference type="KEGG" id="saqt:GJV85_13035"/>
<reference evidence="5" key="1">
    <citation type="submission" date="2019-11" db="EMBL/GenBank/DDBJ databases">
        <authorList>
            <person name="Kojima H."/>
        </authorList>
    </citation>
    <scope>NUCLEOTIDE SEQUENCE</scope>
    <source>
        <strain evidence="5">H1576</strain>
    </source>
</reference>
<dbReference type="Proteomes" id="UP000671852">
    <property type="component" value="Chromosome"/>
</dbReference>
<feature type="signal peptide" evidence="3">
    <location>
        <begin position="1"/>
        <end position="21"/>
    </location>
</feature>
<feature type="chain" id="PRO_5037352849" description="Cytochrome c-552/4 domain-containing protein" evidence="3">
    <location>
        <begin position="22"/>
        <end position="619"/>
    </location>
</feature>
<dbReference type="PANTHER" id="PTHR35038:SF6">
    <property type="entry name" value="SURFACE LOCALIZED DECAHEME CYTOCHROME C LIPOPROTEIN"/>
    <property type="match status" value="1"/>
</dbReference>
<evidence type="ECO:0000256" key="1">
    <source>
        <dbReference type="ARBA" id="ARBA00022729"/>
    </source>
</evidence>
<dbReference type="EMBL" id="CP046072">
    <property type="protein sequence ID" value="QSZ42988.1"/>
    <property type="molecule type" value="Genomic_DNA"/>
</dbReference>
<organism evidence="5 6">
    <name type="scientific">Sulfurimonas aquatica</name>
    <dbReference type="NCBI Taxonomy" id="2672570"/>
    <lineage>
        <taxon>Bacteria</taxon>
        <taxon>Pseudomonadati</taxon>
        <taxon>Campylobacterota</taxon>
        <taxon>Epsilonproteobacteria</taxon>
        <taxon>Campylobacterales</taxon>
        <taxon>Sulfurimonadaceae</taxon>
        <taxon>Sulfurimonas</taxon>
    </lineage>
</organism>
<gene>
    <name evidence="5" type="ORF">GJV85_13035</name>
</gene>